<dbReference type="AlphaFoldDB" id="A0AAW5K5P3"/>
<dbReference type="InterPro" id="IPR014347">
    <property type="entry name" value="Tautomerase/MIF_sf"/>
</dbReference>
<organism evidence="1 2">
    <name type="scientific">Cloacibacillus evryensis</name>
    <dbReference type="NCBI Taxonomy" id="508460"/>
    <lineage>
        <taxon>Bacteria</taxon>
        <taxon>Thermotogati</taxon>
        <taxon>Synergistota</taxon>
        <taxon>Synergistia</taxon>
        <taxon>Synergistales</taxon>
        <taxon>Synergistaceae</taxon>
        <taxon>Cloacibacillus</taxon>
    </lineage>
</organism>
<evidence type="ECO:0000313" key="1">
    <source>
        <dbReference type="EMBL" id="MCQ4815086.1"/>
    </source>
</evidence>
<keyword evidence="2" id="KW-1185">Reference proteome</keyword>
<proteinExistence type="predicted"/>
<name>A0AAW5K5P3_9BACT</name>
<dbReference type="Proteomes" id="UP001205919">
    <property type="component" value="Unassembled WGS sequence"/>
</dbReference>
<dbReference type="Gene3D" id="3.30.429.10">
    <property type="entry name" value="Macrophage Migration Inhibitory Factor"/>
    <property type="match status" value="1"/>
</dbReference>
<protein>
    <recommendedName>
        <fullName evidence="3">4-oxalocrotonate tautomerase</fullName>
    </recommendedName>
</protein>
<evidence type="ECO:0000313" key="2">
    <source>
        <dbReference type="Proteomes" id="UP001205919"/>
    </source>
</evidence>
<sequence>MRVIINEMPKDNFAIAGELVRGRKAAKQ</sequence>
<evidence type="ECO:0008006" key="3">
    <source>
        <dbReference type="Google" id="ProtNLM"/>
    </source>
</evidence>
<accession>A0AAW5K5P3</accession>
<comment type="caution">
    <text evidence="1">The sequence shown here is derived from an EMBL/GenBank/DDBJ whole genome shotgun (WGS) entry which is preliminary data.</text>
</comment>
<dbReference type="EMBL" id="JANFYT010000026">
    <property type="protein sequence ID" value="MCQ4815086.1"/>
    <property type="molecule type" value="Genomic_DNA"/>
</dbReference>
<gene>
    <name evidence="1" type="ORF">NE630_11655</name>
</gene>
<reference evidence="1 2" key="1">
    <citation type="submission" date="2022-06" db="EMBL/GenBank/DDBJ databases">
        <title>Isolation of gut microbiota from human fecal samples.</title>
        <authorList>
            <person name="Pamer E.G."/>
            <person name="Barat B."/>
            <person name="Waligurski E."/>
            <person name="Medina S."/>
            <person name="Paddock L."/>
            <person name="Mostad J."/>
        </authorList>
    </citation>
    <scope>NUCLEOTIDE SEQUENCE [LARGE SCALE GENOMIC DNA]</scope>
    <source>
        <strain evidence="1 2">DFI.9.90</strain>
    </source>
</reference>